<comment type="caution">
    <text evidence="3">The sequence shown here is derived from an EMBL/GenBank/DDBJ whole genome shotgun (WGS) entry which is preliminary data.</text>
</comment>
<proteinExistence type="predicted"/>
<dbReference type="RefSeq" id="WP_142979314.1">
    <property type="nucleotide sequence ID" value="NZ_RKLU01000002.1"/>
</dbReference>
<evidence type="ECO:0000313" key="3">
    <source>
        <dbReference type="EMBL" id="TQQ83050.1"/>
    </source>
</evidence>
<dbReference type="PROSITE" id="PS51352">
    <property type="entry name" value="THIOREDOXIN_2"/>
    <property type="match status" value="1"/>
</dbReference>
<accession>A0A8J8PAY3</accession>
<dbReference type="AlphaFoldDB" id="A0A8J8PAY3"/>
<dbReference type="SUPFAM" id="SSF52833">
    <property type="entry name" value="Thioredoxin-like"/>
    <property type="match status" value="1"/>
</dbReference>
<evidence type="ECO:0000256" key="1">
    <source>
        <dbReference type="ARBA" id="ARBA00023284"/>
    </source>
</evidence>
<dbReference type="InterPro" id="IPR013766">
    <property type="entry name" value="Thioredoxin_domain"/>
</dbReference>
<dbReference type="InterPro" id="IPR000866">
    <property type="entry name" value="AhpC/TSA"/>
</dbReference>
<evidence type="ECO:0000313" key="4">
    <source>
        <dbReference type="Proteomes" id="UP000705823"/>
    </source>
</evidence>
<name>A0A8J8PAY3_9EURY</name>
<dbReference type="InterPro" id="IPR050455">
    <property type="entry name" value="Tpx_Peroxidase_subfamily"/>
</dbReference>
<dbReference type="Gene3D" id="3.40.30.10">
    <property type="entry name" value="Glutaredoxin"/>
    <property type="match status" value="1"/>
</dbReference>
<dbReference type="PANTHER" id="PTHR43110">
    <property type="entry name" value="THIOL PEROXIDASE"/>
    <property type="match status" value="1"/>
</dbReference>
<organism evidence="3 4">
    <name type="scientific">Halonotius terrestris</name>
    <dbReference type="NCBI Taxonomy" id="2487750"/>
    <lineage>
        <taxon>Archaea</taxon>
        <taxon>Methanobacteriati</taxon>
        <taxon>Methanobacteriota</taxon>
        <taxon>Stenosarchaea group</taxon>
        <taxon>Halobacteria</taxon>
        <taxon>Halobacteriales</taxon>
        <taxon>Haloferacaceae</taxon>
        <taxon>Halonotius</taxon>
    </lineage>
</organism>
<dbReference type="GO" id="GO:0016491">
    <property type="term" value="F:oxidoreductase activity"/>
    <property type="evidence" value="ECO:0007669"/>
    <property type="project" value="InterPro"/>
</dbReference>
<dbReference type="Proteomes" id="UP000705823">
    <property type="component" value="Unassembled WGS sequence"/>
</dbReference>
<reference evidence="3" key="1">
    <citation type="submission" date="2019-02" db="EMBL/GenBank/DDBJ databases">
        <title>Halonotius sp. a new haloarchaeum isolated from saline soil.</title>
        <authorList>
            <person name="Duran-Viseras A."/>
            <person name="Sanchez-Porro C."/>
            <person name="Ventosa A."/>
        </authorList>
    </citation>
    <scope>NUCLEOTIDE SEQUENCE</scope>
    <source>
        <strain evidence="3">F15B</strain>
    </source>
</reference>
<dbReference type="PANTHER" id="PTHR43110:SF1">
    <property type="entry name" value="THIOL PEROXIDASE"/>
    <property type="match status" value="1"/>
</dbReference>
<sequence length="179" mass="20234">MDLDFDIVDLPDTDHPTEGDEAPDFTRPLVSDEYWEDVSLSSLAEEDPVLLVFYPMDGAFPATYIWNELRDRDFEGSYEMTLVGLSISSPYEHNTFIDERGIDTRLFSDPQNGVAEAYDVVNDLDGMESVAEARPAVFLIDTDQTVLYSWVADEWPAFPPYDEVEEALAANCDMKPLQS</sequence>
<dbReference type="OrthoDB" id="334647at2157"/>
<dbReference type="Pfam" id="PF00578">
    <property type="entry name" value="AhpC-TSA"/>
    <property type="match status" value="1"/>
</dbReference>
<feature type="domain" description="Thioredoxin" evidence="2">
    <location>
        <begin position="16"/>
        <end position="173"/>
    </location>
</feature>
<dbReference type="GO" id="GO:0016209">
    <property type="term" value="F:antioxidant activity"/>
    <property type="evidence" value="ECO:0007669"/>
    <property type="project" value="InterPro"/>
</dbReference>
<dbReference type="InterPro" id="IPR036249">
    <property type="entry name" value="Thioredoxin-like_sf"/>
</dbReference>
<evidence type="ECO:0000259" key="2">
    <source>
        <dbReference type="PROSITE" id="PS51352"/>
    </source>
</evidence>
<protein>
    <submittedName>
        <fullName evidence="3">Redoxin domain-containing protein</fullName>
    </submittedName>
</protein>
<keyword evidence="1" id="KW-0676">Redox-active center</keyword>
<dbReference type="EMBL" id="RKLU01000002">
    <property type="protein sequence ID" value="TQQ83050.1"/>
    <property type="molecule type" value="Genomic_DNA"/>
</dbReference>
<keyword evidence="4" id="KW-1185">Reference proteome</keyword>
<gene>
    <name evidence="3" type="ORF">EGH24_06355</name>
</gene>